<name>A0AA39L4K0_SARSR</name>
<feature type="compositionally biased region" description="Pro residues" evidence="1">
    <location>
        <begin position="36"/>
        <end position="48"/>
    </location>
</feature>
<feature type="region of interest" description="Disordered" evidence="1">
    <location>
        <begin position="1"/>
        <end position="55"/>
    </location>
</feature>
<dbReference type="Pfam" id="PF01764">
    <property type="entry name" value="Lipase_3"/>
    <property type="match status" value="1"/>
</dbReference>
<evidence type="ECO:0000259" key="2">
    <source>
        <dbReference type="Pfam" id="PF01764"/>
    </source>
</evidence>
<feature type="region of interest" description="Disordered" evidence="1">
    <location>
        <begin position="478"/>
        <end position="532"/>
    </location>
</feature>
<feature type="domain" description="Fungal lipase-type" evidence="2">
    <location>
        <begin position="313"/>
        <end position="462"/>
    </location>
</feature>
<proteinExistence type="predicted"/>
<organism evidence="3 4">
    <name type="scientific">Sarocladium strictum</name>
    <name type="common">Black bundle disease fungus</name>
    <name type="synonym">Acremonium strictum</name>
    <dbReference type="NCBI Taxonomy" id="5046"/>
    <lineage>
        <taxon>Eukaryota</taxon>
        <taxon>Fungi</taxon>
        <taxon>Dikarya</taxon>
        <taxon>Ascomycota</taxon>
        <taxon>Pezizomycotina</taxon>
        <taxon>Sordariomycetes</taxon>
        <taxon>Hypocreomycetidae</taxon>
        <taxon>Hypocreales</taxon>
        <taxon>Sarocladiaceae</taxon>
        <taxon>Sarocladium</taxon>
    </lineage>
</organism>
<dbReference type="Gene3D" id="3.40.50.1820">
    <property type="entry name" value="alpha/beta hydrolase"/>
    <property type="match status" value="1"/>
</dbReference>
<reference evidence="3" key="1">
    <citation type="submission" date="2022-10" db="EMBL/GenBank/DDBJ databases">
        <title>Determination and structural analysis of whole genome sequence of Sarocladium strictum F4-1.</title>
        <authorList>
            <person name="Hu L."/>
            <person name="Jiang Y."/>
        </authorList>
    </citation>
    <scope>NUCLEOTIDE SEQUENCE</scope>
    <source>
        <strain evidence="3">F4-1</strain>
    </source>
</reference>
<evidence type="ECO:0000313" key="3">
    <source>
        <dbReference type="EMBL" id="KAK0383912.1"/>
    </source>
</evidence>
<dbReference type="InterPro" id="IPR002921">
    <property type="entry name" value="Fungal_lipase-type"/>
</dbReference>
<feature type="region of interest" description="Disordered" evidence="1">
    <location>
        <begin position="145"/>
        <end position="223"/>
    </location>
</feature>
<gene>
    <name evidence="3" type="ORF">NLU13_8003</name>
</gene>
<evidence type="ECO:0000313" key="4">
    <source>
        <dbReference type="Proteomes" id="UP001175261"/>
    </source>
</evidence>
<dbReference type="InterPro" id="IPR029058">
    <property type="entry name" value="AB_hydrolase_fold"/>
</dbReference>
<dbReference type="Proteomes" id="UP001175261">
    <property type="component" value="Unassembled WGS sequence"/>
</dbReference>
<comment type="caution">
    <text evidence="3">The sequence shown here is derived from an EMBL/GenBank/DDBJ whole genome shotgun (WGS) entry which is preliminary data.</text>
</comment>
<protein>
    <recommendedName>
        <fullName evidence="2">Fungal lipase-type domain-containing protein</fullName>
    </recommendedName>
</protein>
<sequence>MGFFTRSKIATGSCDHRHRPHQQARRKYSFTDPPNVYLPPAPPGPPSSHPYQQHNYSQPAFKPVGYLPAPPALDWTAPPGMLMNSGANTMQQMACGTSTMWTDAIGGIAKTVSAYDDISKCLNDVMTMIDCECLKGNETKLFSCAPTSTQSRRERSRDRSRDRHRETRRQPRRSKSVDDAEERALFRPSKKDRDAEVNKDHSREKKSSSKASKEKLADKNKVQPANVAASVVAGTYFSKVECYANSSLPADLPPLSVYTTTWRLLCLAAQFSQSVYERPRGPEREAHVPSDWRTGTKAMRIKSVPMDSMDTIVFAIRGTASFMDWAVNLNSSPVSPQGFLDDPGNLCHQGFLSTARSMVAPVAKRLADLLEENPDRSRYSLMITGHSAGGAVAALLYCHMLSRTTEARSELNAMTDRFKRVHCVTFGSPPVSLLPLLKPNRPSLKKSIFMSFVNEGDPVVRAEKPYVKSLLELLASPVPTAPEPRTRSSDEKHGERRKTPTTESKGRSKTDDNRLITSRPPHPSKPTWRVPEATLSNAGRLIILRSGTPNARPKDRKTVGERLDEGVVAVTCEEEQLRGCVFGDPVAHMMALYAGRIEVLAVGAVTGKFG</sequence>
<dbReference type="AlphaFoldDB" id="A0AA39L4K0"/>
<feature type="compositionally biased region" description="Basic and acidic residues" evidence="1">
    <location>
        <begin position="484"/>
        <end position="514"/>
    </location>
</feature>
<accession>A0AA39L4K0</accession>
<dbReference type="PANTHER" id="PTHR46023:SF6">
    <property type="entry name" value="LIPASE CLASS 3 FAMILY PROTEIN"/>
    <property type="match status" value="1"/>
</dbReference>
<dbReference type="SUPFAM" id="SSF53474">
    <property type="entry name" value="alpha/beta-Hydrolases"/>
    <property type="match status" value="1"/>
</dbReference>
<dbReference type="PANTHER" id="PTHR46023">
    <property type="entry name" value="LIPASE CLASS 3 PROTEIN-LIKE"/>
    <property type="match status" value="1"/>
</dbReference>
<keyword evidence="4" id="KW-1185">Reference proteome</keyword>
<dbReference type="CDD" id="cd00519">
    <property type="entry name" value="Lipase_3"/>
    <property type="match status" value="1"/>
</dbReference>
<dbReference type="GO" id="GO:0006629">
    <property type="term" value="P:lipid metabolic process"/>
    <property type="evidence" value="ECO:0007669"/>
    <property type="project" value="InterPro"/>
</dbReference>
<dbReference type="EMBL" id="JAPDFR010000008">
    <property type="protein sequence ID" value="KAK0383912.1"/>
    <property type="molecule type" value="Genomic_DNA"/>
</dbReference>
<feature type="compositionally biased region" description="Basic and acidic residues" evidence="1">
    <location>
        <begin position="151"/>
        <end position="221"/>
    </location>
</feature>
<evidence type="ECO:0000256" key="1">
    <source>
        <dbReference type="SAM" id="MobiDB-lite"/>
    </source>
</evidence>
<feature type="compositionally biased region" description="Basic residues" evidence="1">
    <location>
        <begin position="16"/>
        <end position="28"/>
    </location>
</feature>